<dbReference type="PROSITE" id="PS51257">
    <property type="entry name" value="PROKAR_LIPOPROTEIN"/>
    <property type="match status" value="1"/>
</dbReference>
<evidence type="ECO:0000313" key="4">
    <source>
        <dbReference type="Proteomes" id="UP000218209"/>
    </source>
</evidence>
<evidence type="ECO:0000259" key="2">
    <source>
        <dbReference type="SMART" id="SM00849"/>
    </source>
</evidence>
<evidence type="ECO:0000313" key="3">
    <source>
        <dbReference type="EMBL" id="OSX75059.1"/>
    </source>
</evidence>
<dbReference type="EMBL" id="KV918919">
    <property type="protein sequence ID" value="OSX75059.1"/>
    <property type="molecule type" value="Genomic_DNA"/>
</dbReference>
<sequence length="385" mass="40296">MTLRWAALVGMVVTTVSAACTPAAVAANASCAKALSRCLDTLPSGGSCTPTLPVPKTALPPPIRPVGYNLTRLRRGVYAYLDGMYTALIVRSSTGRLVLVDFPVIAGAEANGSRITAAAVEVLAGSSPSRVDFIYSHAHWDHTDGSIPLVAYLQAHHSTTPVTVWASSELSEDLARLTTPRAVAPNRRIPRRGITLRLDGGLTVRAWVFPRAHTAADVAVHILPGDGDDDGAPGVVHFVGVVFPGWAPPFALALTTDVGRFRDAHTELLRLPWSVFNGGHLTRLGSRADVAASLAYTEDLLSAAAAAVADVDGPAVAAAGAAKVGDPAAPEFGNIWWVAARVGRRLQLDACARTVLAKWGCRLAGLDVMALNNCAAALPFVQIMS</sequence>
<reference evidence="3 4" key="1">
    <citation type="submission" date="2017-03" db="EMBL/GenBank/DDBJ databases">
        <title>WGS assembly of Porphyra umbilicalis.</title>
        <authorList>
            <person name="Brawley S.H."/>
            <person name="Blouin N.A."/>
            <person name="Ficko-Blean E."/>
            <person name="Wheeler G.L."/>
            <person name="Lohr M."/>
            <person name="Goodson H.V."/>
            <person name="Jenkins J.W."/>
            <person name="Blaby-Haas C.E."/>
            <person name="Helliwell K.E."/>
            <person name="Chan C."/>
            <person name="Marriage T."/>
            <person name="Bhattacharya D."/>
            <person name="Klein A.S."/>
            <person name="Badis Y."/>
            <person name="Brodie J."/>
            <person name="Cao Y."/>
            <person name="Collen J."/>
            <person name="Dittami S.M."/>
            <person name="Gachon C.M."/>
            <person name="Green B.R."/>
            <person name="Karpowicz S."/>
            <person name="Kim J.W."/>
            <person name="Kudahl U."/>
            <person name="Lin S."/>
            <person name="Michel G."/>
            <person name="Mittag M."/>
            <person name="Olson B.J."/>
            <person name="Pangilinan J."/>
            <person name="Peng Y."/>
            <person name="Qiu H."/>
            <person name="Shu S."/>
            <person name="Singer J.T."/>
            <person name="Smith A.G."/>
            <person name="Sprecher B.N."/>
            <person name="Wagner V."/>
            <person name="Wang W."/>
            <person name="Wang Z.-Y."/>
            <person name="Yan J."/>
            <person name="Yarish C."/>
            <person name="Zoeuner-Riek S."/>
            <person name="Zhuang Y."/>
            <person name="Zou Y."/>
            <person name="Lindquist E.A."/>
            <person name="Grimwood J."/>
            <person name="Barry K."/>
            <person name="Rokhsar D.S."/>
            <person name="Schmutz J."/>
            <person name="Stiller J.W."/>
            <person name="Grossman A.R."/>
            <person name="Prochnik S.E."/>
        </authorList>
    </citation>
    <scope>NUCLEOTIDE SEQUENCE [LARGE SCALE GENOMIC DNA]</scope>
    <source>
        <strain evidence="3">4086291</strain>
    </source>
</reference>
<keyword evidence="1" id="KW-0732">Signal</keyword>
<evidence type="ECO:0000256" key="1">
    <source>
        <dbReference type="SAM" id="SignalP"/>
    </source>
</evidence>
<feature type="signal peptide" evidence="1">
    <location>
        <begin position="1"/>
        <end position="18"/>
    </location>
</feature>
<name>A0A1X6P2G5_PORUM</name>
<dbReference type="Proteomes" id="UP000218209">
    <property type="component" value="Unassembled WGS sequence"/>
</dbReference>
<accession>A0A1X6P2G5</accession>
<protein>
    <recommendedName>
        <fullName evidence="2">Metallo-beta-lactamase domain-containing protein</fullName>
    </recommendedName>
</protein>
<dbReference type="SUPFAM" id="SSF56281">
    <property type="entry name" value="Metallo-hydrolase/oxidoreductase"/>
    <property type="match status" value="1"/>
</dbReference>
<feature type="chain" id="PRO_5012417141" description="Metallo-beta-lactamase domain-containing protein" evidence="1">
    <location>
        <begin position="19"/>
        <end position="385"/>
    </location>
</feature>
<organism evidence="3 4">
    <name type="scientific">Porphyra umbilicalis</name>
    <name type="common">Purple laver</name>
    <name type="synonym">Red alga</name>
    <dbReference type="NCBI Taxonomy" id="2786"/>
    <lineage>
        <taxon>Eukaryota</taxon>
        <taxon>Rhodophyta</taxon>
        <taxon>Bangiophyceae</taxon>
        <taxon>Bangiales</taxon>
        <taxon>Bangiaceae</taxon>
        <taxon>Porphyra</taxon>
    </lineage>
</organism>
<dbReference type="InterPro" id="IPR001279">
    <property type="entry name" value="Metallo-B-lactamas"/>
</dbReference>
<feature type="domain" description="Metallo-beta-lactamase" evidence="2">
    <location>
        <begin position="84"/>
        <end position="280"/>
    </location>
</feature>
<dbReference type="Gene3D" id="3.60.15.10">
    <property type="entry name" value="Ribonuclease Z/Hydroxyacylglutathione hydrolase-like"/>
    <property type="match status" value="1"/>
</dbReference>
<dbReference type="InterPro" id="IPR036866">
    <property type="entry name" value="RibonucZ/Hydroxyglut_hydro"/>
</dbReference>
<keyword evidence="4" id="KW-1185">Reference proteome</keyword>
<gene>
    <name evidence="3" type="ORF">BU14_0256s0012</name>
</gene>
<dbReference type="OrthoDB" id="5056at2759"/>
<dbReference type="AlphaFoldDB" id="A0A1X6P2G5"/>
<proteinExistence type="predicted"/>
<dbReference type="SMART" id="SM00849">
    <property type="entry name" value="Lactamase_B"/>
    <property type="match status" value="1"/>
</dbReference>